<protein>
    <recommendedName>
        <fullName evidence="4">Sugar transporter</fullName>
    </recommendedName>
</protein>
<sequence>MSKPNLSFWIISVLSLIWNLMGVNQYIQQAYRTDSFKAMYTEAQLVTISNTPTWAVAAFAIAVFCGALGCALLLLRKKWSQVFLLLSVVGVVVQMFYNLFIIKSASIYGPGAIIMTIMILVVALFLYWYSKFAEKRNWIS</sequence>
<keyword evidence="1" id="KW-0472">Membrane</keyword>
<evidence type="ECO:0000313" key="2">
    <source>
        <dbReference type="EMBL" id="MFB9095116.1"/>
    </source>
</evidence>
<comment type="caution">
    <text evidence="2">The sequence shown here is derived from an EMBL/GenBank/DDBJ whole genome shotgun (WGS) entry which is preliminary data.</text>
</comment>
<keyword evidence="1" id="KW-0812">Transmembrane</keyword>
<reference evidence="2 3" key="1">
    <citation type="submission" date="2024-09" db="EMBL/GenBank/DDBJ databases">
        <authorList>
            <person name="Sun Q."/>
            <person name="Mori K."/>
        </authorList>
    </citation>
    <scope>NUCLEOTIDE SEQUENCE [LARGE SCALE GENOMIC DNA]</scope>
    <source>
        <strain evidence="2 3">CECT 7955</strain>
    </source>
</reference>
<feature type="transmembrane region" description="Helical" evidence="1">
    <location>
        <begin position="54"/>
        <end position="75"/>
    </location>
</feature>
<gene>
    <name evidence="2" type="ORF">ACFFVF_01190</name>
</gene>
<keyword evidence="1" id="KW-1133">Transmembrane helix</keyword>
<dbReference type="EMBL" id="JBHMEY010000002">
    <property type="protein sequence ID" value="MFB9095116.1"/>
    <property type="molecule type" value="Genomic_DNA"/>
</dbReference>
<keyword evidence="3" id="KW-1185">Reference proteome</keyword>
<evidence type="ECO:0000256" key="1">
    <source>
        <dbReference type="SAM" id="Phobius"/>
    </source>
</evidence>
<organism evidence="2 3">
    <name type="scientific">Flavobacterium jumunjinense</name>
    <dbReference type="NCBI Taxonomy" id="998845"/>
    <lineage>
        <taxon>Bacteria</taxon>
        <taxon>Pseudomonadati</taxon>
        <taxon>Bacteroidota</taxon>
        <taxon>Flavobacteriia</taxon>
        <taxon>Flavobacteriales</taxon>
        <taxon>Flavobacteriaceae</taxon>
        <taxon>Flavobacterium</taxon>
    </lineage>
</organism>
<feature type="transmembrane region" description="Helical" evidence="1">
    <location>
        <begin position="7"/>
        <end position="27"/>
    </location>
</feature>
<feature type="transmembrane region" description="Helical" evidence="1">
    <location>
        <begin position="82"/>
        <end position="101"/>
    </location>
</feature>
<feature type="transmembrane region" description="Helical" evidence="1">
    <location>
        <begin position="107"/>
        <end position="129"/>
    </location>
</feature>
<accession>A0ABV5GJF8</accession>
<evidence type="ECO:0008006" key="4">
    <source>
        <dbReference type="Google" id="ProtNLM"/>
    </source>
</evidence>
<name>A0ABV5GJF8_9FLAO</name>
<dbReference type="RefSeq" id="WP_236453515.1">
    <property type="nucleotide sequence ID" value="NZ_CBCSGE010000032.1"/>
</dbReference>
<proteinExistence type="predicted"/>
<evidence type="ECO:0000313" key="3">
    <source>
        <dbReference type="Proteomes" id="UP001589607"/>
    </source>
</evidence>
<dbReference type="Proteomes" id="UP001589607">
    <property type="component" value="Unassembled WGS sequence"/>
</dbReference>